<comment type="caution">
    <text evidence="2">The sequence shown here is derived from an EMBL/GenBank/DDBJ whole genome shotgun (WGS) entry which is preliminary data.</text>
</comment>
<gene>
    <name evidence="1" type="ORF">DRM93_17325</name>
    <name evidence="2" type="ORF">DRM94_17325</name>
</gene>
<evidence type="ECO:0000313" key="4">
    <source>
        <dbReference type="Proteomes" id="UP000297914"/>
    </source>
</evidence>
<dbReference type="Proteomes" id="UP000297720">
    <property type="component" value="Unassembled WGS sequence"/>
</dbReference>
<evidence type="ECO:0000313" key="1">
    <source>
        <dbReference type="EMBL" id="TFF72481.1"/>
    </source>
</evidence>
<name>A0A5F0K7E9_9GAMM</name>
<proteinExistence type="predicted"/>
<organism evidence="2 4">
    <name type="scientific">Aeromonas taiwanensis</name>
    <dbReference type="NCBI Taxonomy" id="633417"/>
    <lineage>
        <taxon>Bacteria</taxon>
        <taxon>Pseudomonadati</taxon>
        <taxon>Pseudomonadota</taxon>
        <taxon>Gammaproteobacteria</taxon>
        <taxon>Aeromonadales</taxon>
        <taxon>Aeromonadaceae</taxon>
        <taxon>Aeromonas</taxon>
    </lineage>
</organism>
<keyword evidence="3" id="KW-1185">Reference proteome</keyword>
<accession>A0A5F0K7E9</accession>
<dbReference type="AlphaFoldDB" id="A0A5F0K7E9"/>
<dbReference type="RefSeq" id="WP_134696784.1">
    <property type="nucleotide sequence ID" value="NZ_QORJ01000041.1"/>
</dbReference>
<protein>
    <submittedName>
        <fullName evidence="2">Uncharacterized protein</fullName>
    </submittedName>
</protein>
<evidence type="ECO:0000313" key="2">
    <source>
        <dbReference type="EMBL" id="TFF75928.1"/>
    </source>
</evidence>
<evidence type="ECO:0000313" key="3">
    <source>
        <dbReference type="Proteomes" id="UP000297720"/>
    </source>
</evidence>
<reference evidence="2 4" key="1">
    <citation type="submission" date="2018-06" db="EMBL/GenBank/DDBJ databases">
        <title>Occurrence of a novel blaKPC-2- and qnrS2- harbouring IncP6 plasmid from Aeromonas taiwanensis isolates recovered from the river sediments.</title>
        <authorList>
            <person name="Zheng B."/>
            <person name="Yu X."/>
            <person name="Xiao Y."/>
        </authorList>
    </citation>
    <scope>NUCLEOTIDE SEQUENCE [LARGE SCALE GENOMIC DNA]</scope>
    <source>
        <strain evidence="1 3">1713</strain>
        <strain evidence="2 4">198</strain>
    </source>
</reference>
<sequence>MSLILSKLICAILDPIIQTQRHLSKLPQSGVGIMINPELTIHLQCVKDKGGAGDRIYALSTLLGKNMNENHIKNYAVTPFRTATGNVGVMITNMYSNDAYSVAKRSIIQSRSPSVFTVERQDDGYLFSASTQPIEPISQQEFEAVLDLYFGDSVIDSSGHPVYEKLTSTELGDKPAKVEVVSVSPVERCQITGIDLTNLDLLDI</sequence>
<dbReference type="EMBL" id="QORL01000044">
    <property type="protein sequence ID" value="TFF72481.1"/>
    <property type="molecule type" value="Genomic_DNA"/>
</dbReference>
<dbReference type="EMBL" id="QORK01000044">
    <property type="protein sequence ID" value="TFF75928.1"/>
    <property type="molecule type" value="Genomic_DNA"/>
</dbReference>
<dbReference type="Proteomes" id="UP000297914">
    <property type="component" value="Unassembled WGS sequence"/>
</dbReference>